<evidence type="ECO:0000313" key="3">
    <source>
        <dbReference type="Proteomes" id="UP000608923"/>
    </source>
</evidence>
<evidence type="ECO:0000259" key="1">
    <source>
        <dbReference type="Pfam" id="PF07883"/>
    </source>
</evidence>
<gene>
    <name evidence="2" type="ORF">GCM10010096_12680</name>
</gene>
<accession>A0A8H9IGH1</accession>
<dbReference type="EMBL" id="BMZN01000002">
    <property type="protein sequence ID" value="GHC43134.1"/>
    <property type="molecule type" value="Genomic_DNA"/>
</dbReference>
<feature type="domain" description="Cupin type-2" evidence="1">
    <location>
        <begin position="199"/>
        <end position="263"/>
    </location>
</feature>
<feature type="domain" description="Cupin type-2" evidence="1">
    <location>
        <begin position="76"/>
        <end position="145"/>
    </location>
</feature>
<name>A0A8H9IGH1_9BURK</name>
<organism evidence="2 3">
    <name type="scientific">Alcaligenes pakistanensis</name>
    <dbReference type="NCBI Taxonomy" id="1482717"/>
    <lineage>
        <taxon>Bacteria</taxon>
        <taxon>Pseudomonadati</taxon>
        <taxon>Pseudomonadota</taxon>
        <taxon>Betaproteobacteria</taxon>
        <taxon>Burkholderiales</taxon>
        <taxon>Alcaligenaceae</taxon>
        <taxon>Alcaligenes</taxon>
    </lineage>
</organism>
<dbReference type="InterPro" id="IPR044697">
    <property type="entry name" value="UGlyAH_cupin_C"/>
</dbReference>
<protein>
    <recommendedName>
        <fullName evidence="1">Cupin type-2 domain-containing protein</fullName>
    </recommendedName>
</protein>
<dbReference type="GO" id="GO:0071522">
    <property type="term" value="F:ureidoglycine aminohydrolase activity"/>
    <property type="evidence" value="ECO:0007669"/>
    <property type="project" value="InterPro"/>
</dbReference>
<dbReference type="NCBIfam" id="NF040771">
    <property type="entry name" value="AAH_UGLYAH2"/>
    <property type="match status" value="1"/>
</dbReference>
<dbReference type="InterPro" id="IPR017627">
    <property type="entry name" value="UGHY"/>
</dbReference>
<dbReference type="InterPro" id="IPR014710">
    <property type="entry name" value="RmlC-like_jellyroll"/>
</dbReference>
<dbReference type="NCBIfam" id="NF008376">
    <property type="entry name" value="PRK11171.1-5"/>
    <property type="match status" value="1"/>
</dbReference>
<dbReference type="CDD" id="cd02211">
    <property type="entry name" value="cupin_UGlyAH_N"/>
    <property type="match status" value="1"/>
</dbReference>
<proteinExistence type="predicted"/>
<dbReference type="Pfam" id="PF07883">
    <property type="entry name" value="Cupin_2"/>
    <property type="match status" value="2"/>
</dbReference>
<dbReference type="InterPro" id="IPR044704">
    <property type="entry name" value="UGlyAH_cupin_N"/>
</dbReference>
<keyword evidence="3" id="KW-1185">Reference proteome</keyword>
<reference evidence="3" key="1">
    <citation type="journal article" date="2019" name="Int. J. Syst. Evol. Microbiol.">
        <title>The Global Catalogue of Microorganisms (GCM) 10K type strain sequencing project: providing services to taxonomists for standard genome sequencing and annotation.</title>
        <authorList>
            <consortium name="The Broad Institute Genomics Platform"/>
            <consortium name="The Broad Institute Genome Sequencing Center for Infectious Disease"/>
            <person name="Wu L."/>
            <person name="Ma J."/>
        </authorList>
    </citation>
    <scope>NUCLEOTIDE SEQUENCE [LARGE SCALE GENOMIC DNA]</scope>
    <source>
        <strain evidence="3">KCTC 42083</strain>
    </source>
</reference>
<comment type="caution">
    <text evidence="2">The sequence shown here is derived from an EMBL/GenBank/DDBJ whole genome shotgun (WGS) entry which is preliminary data.</text>
</comment>
<dbReference type="InterPro" id="IPR013096">
    <property type="entry name" value="Cupin_2"/>
</dbReference>
<dbReference type="AlphaFoldDB" id="A0A8H9IGH1"/>
<dbReference type="Proteomes" id="UP000608923">
    <property type="component" value="Unassembled WGS sequence"/>
</dbReference>
<dbReference type="InterPro" id="IPR011051">
    <property type="entry name" value="RmlC_Cupin_sf"/>
</dbReference>
<dbReference type="NCBIfam" id="TIGR03214">
    <property type="entry name" value="ura-cupin"/>
    <property type="match status" value="1"/>
</dbReference>
<dbReference type="CDD" id="cd02212">
    <property type="entry name" value="cupin_UGlyAH_C"/>
    <property type="match status" value="1"/>
</dbReference>
<evidence type="ECO:0000313" key="2">
    <source>
        <dbReference type="EMBL" id="GHC43134.1"/>
    </source>
</evidence>
<dbReference type="NCBIfam" id="NF008373">
    <property type="entry name" value="PRK11171.1-2"/>
    <property type="match status" value="1"/>
</dbReference>
<dbReference type="PANTHER" id="PTHR34571:SF1">
    <property type="entry name" value="(S)-UREIDOGLYCINE AMINOHYDROLASE"/>
    <property type="match status" value="1"/>
</dbReference>
<dbReference type="PANTHER" id="PTHR34571">
    <property type="entry name" value="(S)-UREIDOGLYCINE AMINOHYDROLASE"/>
    <property type="match status" value="1"/>
</dbReference>
<sequence>MGIYMSKVNYYAPPGGHPPQTQLLTDRAMFTEAYAVLPKGVLQDIVTSFLPGWENTRLWVLARPLSGFAETFSQYIMEVGPQGGSNNPESDPEAEGVIFVVKGQLELVLEGTKHVLEEGGYAFIPPSTNWTLHNRTGELANFHWIRKRYQRVEGLEAPAAFVTNEKDVKPSVMPDTEGRWSTTRFTDMSDLRHDMHVNIVNFEPGGVIPFAETHVMEHGLYVLEGKAVYRLNQDWVEVEAGDFMWLRAFCPQACYAGGPSRFRYLLYKDVNRHANLTIGGTR</sequence>
<dbReference type="SUPFAM" id="SSF51182">
    <property type="entry name" value="RmlC-like cupins"/>
    <property type="match status" value="1"/>
</dbReference>
<dbReference type="Gene3D" id="2.60.120.10">
    <property type="entry name" value="Jelly Rolls"/>
    <property type="match status" value="2"/>
</dbReference>